<dbReference type="EMBL" id="MU825914">
    <property type="protein sequence ID" value="KAJ7382792.1"/>
    <property type="molecule type" value="Genomic_DNA"/>
</dbReference>
<dbReference type="AlphaFoldDB" id="A0A9W9ZJE0"/>
<feature type="region of interest" description="Disordered" evidence="1">
    <location>
        <begin position="64"/>
        <end position="88"/>
    </location>
</feature>
<comment type="caution">
    <text evidence="2">The sequence shown here is derived from an EMBL/GenBank/DDBJ whole genome shotgun (WGS) entry which is preliminary data.</text>
</comment>
<proteinExistence type="predicted"/>
<gene>
    <name evidence="2" type="ORF">OS493_032751</name>
</gene>
<dbReference type="Proteomes" id="UP001163046">
    <property type="component" value="Unassembled WGS sequence"/>
</dbReference>
<accession>A0A9W9ZJE0</accession>
<reference evidence="2" key="1">
    <citation type="submission" date="2023-01" db="EMBL/GenBank/DDBJ databases">
        <title>Genome assembly of the deep-sea coral Lophelia pertusa.</title>
        <authorList>
            <person name="Herrera S."/>
            <person name="Cordes E."/>
        </authorList>
    </citation>
    <scope>NUCLEOTIDE SEQUENCE</scope>
    <source>
        <strain evidence="2">USNM1676648</strain>
        <tissue evidence="2">Polyp</tissue>
    </source>
</reference>
<evidence type="ECO:0000313" key="3">
    <source>
        <dbReference type="Proteomes" id="UP001163046"/>
    </source>
</evidence>
<organism evidence="2 3">
    <name type="scientific">Desmophyllum pertusum</name>
    <dbReference type="NCBI Taxonomy" id="174260"/>
    <lineage>
        <taxon>Eukaryota</taxon>
        <taxon>Metazoa</taxon>
        <taxon>Cnidaria</taxon>
        <taxon>Anthozoa</taxon>
        <taxon>Hexacorallia</taxon>
        <taxon>Scleractinia</taxon>
        <taxon>Caryophylliina</taxon>
        <taxon>Caryophylliidae</taxon>
        <taxon>Desmophyllum</taxon>
    </lineage>
</organism>
<sequence length="108" mass="12228">MIQLRALRDLSLKQQLMTKSLQMMIQANSLLKTILLYFDLLQHWKLILIDGELLKTELDTATDDEITADDDTSKDPSEDNAAISGHGWAGSRDVTKLMIFIVMSSYPE</sequence>
<evidence type="ECO:0000256" key="1">
    <source>
        <dbReference type="SAM" id="MobiDB-lite"/>
    </source>
</evidence>
<protein>
    <submittedName>
        <fullName evidence="2">Uncharacterized protein</fullName>
    </submittedName>
</protein>
<keyword evidence="3" id="KW-1185">Reference proteome</keyword>
<name>A0A9W9ZJE0_9CNID</name>
<feature type="non-terminal residue" evidence="2">
    <location>
        <position position="1"/>
    </location>
</feature>
<evidence type="ECO:0000313" key="2">
    <source>
        <dbReference type="EMBL" id="KAJ7382792.1"/>
    </source>
</evidence>